<dbReference type="Proteomes" id="UP000265566">
    <property type="component" value="Chromosome 4"/>
</dbReference>
<sequence>MNNFMNNLIFMNWFLFKIEPNHIDEIMRIISSVITIFIMRTFFHQS</sequence>
<name>A0A396I3K6_MEDTR</name>
<accession>A0A396I3K6</accession>
<dbReference type="Gramene" id="rna21383">
    <property type="protein sequence ID" value="RHN59358.1"/>
    <property type="gene ID" value="gene21383"/>
</dbReference>
<evidence type="ECO:0000313" key="1">
    <source>
        <dbReference type="EMBL" id="RHN59358.1"/>
    </source>
</evidence>
<dbReference type="AlphaFoldDB" id="A0A396I3K6"/>
<dbReference type="EMBL" id="PSQE01000004">
    <property type="protein sequence ID" value="RHN59358.1"/>
    <property type="molecule type" value="Genomic_DNA"/>
</dbReference>
<comment type="caution">
    <text evidence="1">The sequence shown here is derived from an EMBL/GenBank/DDBJ whole genome shotgun (WGS) entry which is preliminary data.</text>
</comment>
<gene>
    <name evidence="1" type="ORF">MtrunA17_Chr4g0012461</name>
</gene>
<reference evidence="1" key="1">
    <citation type="journal article" date="2018" name="Nat. Plants">
        <title>Whole-genome landscape of Medicago truncatula symbiotic genes.</title>
        <authorList>
            <person name="Pecrix Y."/>
            <person name="Gamas P."/>
            <person name="Carrere S."/>
        </authorList>
    </citation>
    <scope>NUCLEOTIDE SEQUENCE</scope>
    <source>
        <tissue evidence="1">Leaves</tissue>
    </source>
</reference>
<protein>
    <submittedName>
        <fullName evidence="1">Uncharacterized protein</fullName>
    </submittedName>
</protein>
<proteinExistence type="predicted"/>
<organism evidence="1">
    <name type="scientific">Medicago truncatula</name>
    <name type="common">Barrel medic</name>
    <name type="synonym">Medicago tribuloides</name>
    <dbReference type="NCBI Taxonomy" id="3880"/>
    <lineage>
        <taxon>Eukaryota</taxon>
        <taxon>Viridiplantae</taxon>
        <taxon>Streptophyta</taxon>
        <taxon>Embryophyta</taxon>
        <taxon>Tracheophyta</taxon>
        <taxon>Spermatophyta</taxon>
        <taxon>Magnoliopsida</taxon>
        <taxon>eudicotyledons</taxon>
        <taxon>Gunneridae</taxon>
        <taxon>Pentapetalae</taxon>
        <taxon>rosids</taxon>
        <taxon>fabids</taxon>
        <taxon>Fabales</taxon>
        <taxon>Fabaceae</taxon>
        <taxon>Papilionoideae</taxon>
        <taxon>50 kb inversion clade</taxon>
        <taxon>NPAAA clade</taxon>
        <taxon>Hologalegina</taxon>
        <taxon>IRL clade</taxon>
        <taxon>Trifolieae</taxon>
        <taxon>Medicago</taxon>
    </lineage>
</organism>